<protein>
    <recommendedName>
        <fullName evidence="3">FZ domain-containing protein</fullName>
    </recommendedName>
</protein>
<dbReference type="SUPFAM" id="SSF63501">
    <property type="entry name" value="Frizzled cysteine-rich domain"/>
    <property type="match status" value="1"/>
</dbReference>
<evidence type="ECO:0008006" key="3">
    <source>
        <dbReference type="Google" id="ProtNLM"/>
    </source>
</evidence>
<dbReference type="EMBL" id="OD003352">
    <property type="protein sequence ID" value="CAD7407611.1"/>
    <property type="molecule type" value="Genomic_DNA"/>
</dbReference>
<keyword evidence="1" id="KW-0732">Signal</keyword>
<sequence length="107" mass="11777">MSVLLSFLFVGGTLCHGWSNKCERITIPMCQDIGYNLTGMPNLMGQEDQMQADRATGKQSPASLPIRSPALSEFFYEVVVLEQGHLSLVRTNQELLQSNISGSSLEN</sequence>
<feature type="chain" id="PRO_5031074550" description="FZ domain-containing protein" evidence="1">
    <location>
        <begin position="16"/>
        <end position="107"/>
    </location>
</feature>
<proteinExistence type="predicted"/>
<reference evidence="2" key="1">
    <citation type="submission" date="2020-11" db="EMBL/GenBank/DDBJ databases">
        <authorList>
            <person name="Tran Van P."/>
        </authorList>
    </citation>
    <scope>NUCLEOTIDE SEQUENCE</scope>
</reference>
<organism evidence="2">
    <name type="scientific">Timema poppense</name>
    <name type="common">Walking stick</name>
    <dbReference type="NCBI Taxonomy" id="170557"/>
    <lineage>
        <taxon>Eukaryota</taxon>
        <taxon>Metazoa</taxon>
        <taxon>Ecdysozoa</taxon>
        <taxon>Arthropoda</taxon>
        <taxon>Hexapoda</taxon>
        <taxon>Insecta</taxon>
        <taxon>Pterygota</taxon>
        <taxon>Neoptera</taxon>
        <taxon>Polyneoptera</taxon>
        <taxon>Phasmatodea</taxon>
        <taxon>Timematodea</taxon>
        <taxon>Timematoidea</taxon>
        <taxon>Timematidae</taxon>
        <taxon>Timema</taxon>
    </lineage>
</organism>
<dbReference type="Gene3D" id="1.10.2000.10">
    <property type="entry name" value="Frizzled cysteine-rich domain"/>
    <property type="match status" value="1"/>
</dbReference>
<evidence type="ECO:0000313" key="2">
    <source>
        <dbReference type="EMBL" id="CAD7407611.1"/>
    </source>
</evidence>
<dbReference type="InterPro" id="IPR036790">
    <property type="entry name" value="Frizzled_dom_sf"/>
</dbReference>
<gene>
    <name evidence="2" type="ORF">TPSB3V08_LOCUS5974</name>
</gene>
<accession>A0A7R9H4L0</accession>
<name>A0A7R9H4L0_TIMPO</name>
<evidence type="ECO:0000256" key="1">
    <source>
        <dbReference type="SAM" id="SignalP"/>
    </source>
</evidence>
<dbReference type="AlphaFoldDB" id="A0A7R9H4L0"/>
<feature type="signal peptide" evidence="1">
    <location>
        <begin position="1"/>
        <end position="15"/>
    </location>
</feature>